<proteinExistence type="predicted"/>
<organism evidence="2 3">
    <name type="scientific">Pedobacter montanisoli</name>
    <dbReference type="NCBI Taxonomy" id="2923277"/>
    <lineage>
        <taxon>Bacteria</taxon>
        <taxon>Pseudomonadati</taxon>
        <taxon>Bacteroidota</taxon>
        <taxon>Sphingobacteriia</taxon>
        <taxon>Sphingobacteriales</taxon>
        <taxon>Sphingobacteriaceae</taxon>
        <taxon>Pedobacter</taxon>
    </lineage>
</organism>
<evidence type="ECO:0000256" key="1">
    <source>
        <dbReference type="SAM" id="Phobius"/>
    </source>
</evidence>
<sequence length="163" mass="18191">MEEKIWSYIDGALPADERAEVEILLQTDSKAAMLYEELLKLNEELKGMELEEPSMSFLRNVMEEVNEQTLPAPLKTKLDTRIIYGIAAFFVLVISGWLIYGVLSSPSASEDTTPLFSMNFDFSKLNSVFLNVVICTVSLALAGLILSFIDGKLKQNMTQKKGS</sequence>
<reference evidence="2" key="1">
    <citation type="submission" date="2022-03" db="EMBL/GenBank/DDBJ databases">
        <authorList>
            <person name="Woo C.Y."/>
        </authorList>
    </citation>
    <scope>NUCLEOTIDE SEQUENCE</scope>
    <source>
        <strain evidence="2">CYS-01</strain>
    </source>
</reference>
<accession>A0ABS9ZU18</accession>
<keyword evidence="3" id="KW-1185">Reference proteome</keyword>
<dbReference type="EMBL" id="JALGBH010000001">
    <property type="protein sequence ID" value="MCJ0741808.1"/>
    <property type="molecule type" value="Genomic_DNA"/>
</dbReference>
<protein>
    <recommendedName>
        <fullName evidence="4">Zf-HC2 domain-containing protein</fullName>
    </recommendedName>
</protein>
<evidence type="ECO:0000313" key="3">
    <source>
        <dbReference type="Proteomes" id="UP001165460"/>
    </source>
</evidence>
<dbReference type="RefSeq" id="WP_243359309.1">
    <property type="nucleotide sequence ID" value="NZ_JALGBH010000001.1"/>
</dbReference>
<dbReference type="Proteomes" id="UP001165460">
    <property type="component" value="Unassembled WGS sequence"/>
</dbReference>
<keyword evidence="1" id="KW-1133">Transmembrane helix</keyword>
<keyword evidence="1" id="KW-0472">Membrane</keyword>
<name>A0ABS9ZU18_9SPHI</name>
<comment type="caution">
    <text evidence="2">The sequence shown here is derived from an EMBL/GenBank/DDBJ whole genome shotgun (WGS) entry which is preliminary data.</text>
</comment>
<evidence type="ECO:0008006" key="4">
    <source>
        <dbReference type="Google" id="ProtNLM"/>
    </source>
</evidence>
<keyword evidence="1" id="KW-0812">Transmembrane</keyword>
<feature type="transmembrane region" description="Helical" evidence="1">
    <location>
        <begin position="82"/>
        <end position="103"/>
    </location>
</feature>
<feature type="transmembrane region" description="Helical" evidence="1">
    <location>
        <begin position="128"/>
        <end position="149"/>
    </location>
</feature>
<gene>
    <name evidence="2" type="ORF">MMF97_03715</name>
</gene>
<evidence type="ECO:0000313" key="2">
    <source>
        <dbReference type="EMBL" id="MCJ0741808.1"/>
    </source>
</evidence>